<evidence type="ECO:0000256" key="10">
    <source>
        <dbReference type="ARBA" id="ARBA00030685"/>
    </source>
</evidence>
<evidence type="ECO:0000256" key="7">
    <source>
        <dbReference type="ARBA" id="ARBA00022679"/>
    </source>
</evidence>
<comment type="cofactor">
    <cofactor evidence="1">
        <name>dipyrromethane</name>
        <dbReference type="ChEBI" id="CHEBI:60342"/>
    </cofactor>
</comment>
<name>A0A0C9WAF6_9AGAM</name>
<gene>
    <name evidence="16" type="ORF">HYDPIDRAFT_99447</name>
</gene>
<proteinExistence type="inferred from homology"/>
<dbReference type="AlphaFoldDB" id="A0A0C9WAF6"/>
<accession>A0A0C9WAF6</accession>
<dbReference type="Gene3D" id="3.40.190.10">
    <property type="entry name" value="Periplasmic binding protein-like II"/>
    <property type="match status" value="2"/>
</dbReference>
<feature type="domain" description="Porphobilinogen deaminase N-terminal" evidence="14">
    <location>
        <begin position="21"/>
        <end position="234"/>
    </location>
</feature>
<evidence type="ECO:0000256" key="3">
    <source>
        <dbReference type="ARBA" id="ARBA00004735"/>
    </source>
</evidence>
<evidence type="ECO:0000256" key="12">
    <source>
        <dbReference type="ARBA" id="ARBA00048169"/>
    </source>
</evidence>
<comment type="similarity">
    <text evidence="4">Belongs to the HMBS family.</text>
</comment>
<dbReference type="SUPFAM" id="SSF54782">
    <property type="entry name" value="Porphobilinogen deaminase (hydroxymethylbilane synthase), C-terminal domain"/>
    <property type="match status" value="1"/>
</dbReference>
<evidence type="ECO:0000256" key="2">
    <source>
        <dbReference type="ARBA" id="ARBA00002869"/>
    </source>
</evidence>
<dbReference type="FunFam" id="3.40.190.10:FF:000005">
    <property type="entry name" value="Porphobilinogen deaminase"/>
    <property type="match status" value="1"/>
</dbReference>
<dbReference type="EMBL" id="KN839876">
    <property type="protein sequence ID" value="KIJ60107.1"/>
    <property type="molecule type" value="Genomic_DNA"/>
</dbReference>
<feature type="compositionally biased region" description="Basic and acidic residues" evidence="13">
    <location>
        <begin position="352"/>
        <end position="370"/>
    </location>
</feature>
<keyword evidence="8" id="KW-0350">Heme biosynthesis</keyword>
<evidence type="ECO:0000256" key="8">
    <source>
        <dbReference type="ARBA" id="ARBA00023133"/>
    </source>
</evidence>
<dbReference type="EC" id="2.5.1.61" evidence="5"/>
<dbReference type="NCBIfam" id="TIGR00212">
    <property type="entry name" value="hemC"/>
    <property type="match status" value="1"/>
</dbReference>
<feature type="region of interest" description="Disordered" evidence="13">
    <location>
        <begin position="352"/>
        <end position="379"/>
    </location>
</feature>
<dbReference type="SUPFAM" id="SSF53850">
    <property type="entry name" value="Periplasmic binding protein-like II"/>
    <property type="match status" value="1"/>
</dbReference>
<dbReference type="Gene3D" id="3.30.160.40">
    <property type="entry name" value="Porphobilinogen deaminase, C-terminal domain"/>
    <property type="match status" value="1"/>
</dbReference>
<evidence type="ECO:0000313" key="16">
    <source>
        <dbReference type="EMBL" id="KIJ60107.1"/>
    </source>
</evidence>
<dbReference type="Proteomes" id="UP000053820">
    <property type="component" value="Unassembled WGS sequence"/>
</dbReference>
<evidence type="ECO:0000256" key="1">
    <source>
        <dbReference type="ARBA" id="ARBA00001916"/>
    </source>
</evidence>
<evidence type="ECO:0000256" key="5">
    <source>
        <dbReference type="ARBA" id="ARBA00012655"/>
    </source>
</evidence>
<evidence type="ECO:0000256" key="13">
    <source>
        <dbReference type="SAM" id="MobiDB-lite"/>
    </source>
</evidence>
<dbReference type="HOGENOM" id="CLU_019704_0_2_1"/>
<evidence type="ECO:0000256" key="11">
    <source>
        <dbReference type="ARBA" id="ARBA00033064"/>
    </source>
</evidence>
<evidence type="ECO:0000256" key="9">
    <source>
        <dbReference type="ARBA" id="ARBA00023244"/>
    </source>
</evidence>
<dbReference type="GO" id="GO:0005737">
    <property type="term" value="C:cytoplasm"/>
    <property type="evidence" value="ECO:0007669"/>
    <property type="project" value="TreeGrafter"/>
</dbReference>
<evidence type="ECO:0000313" key="17">
    <source>
        <dbReference type="Proteomes" id="UP000053820"/>
    </source>
</evidence>
<dbReference type="Pfam" id="PF03900">
    <property type="entry name" value="Porphobil_deamC"/>
    <property type="match status" value="1"/>
</dbReference>
<keyword evidence="7" id="KW-0808">Transferase</keyword>
<dbReference type="OrthoDB" id="564646at2759"/>
<comment type="pathway">
    <text evidence="3">Porphyrin-containing compound metabolism; protoporphyrin-IX biosynthesis; coproporphyrinogen-III from 5-aminolevulinate: step 2/4.</text>
</comment>
<evidence type="ECO:0000259" key="14">
    <source>
        <dbReference type="Pfam" id="PF01379"/>
    </source>
</evidence>
<keyword evidence="9" id="KW-0627">Porphyrin biosynthesis</keyword>
<dbReference type="FunFam" id="3.40.190.10:FF:000086">
    <property type="entry name" value="Probable porphobilinogen deaminase"/>
    <property type="match status" value="1"/>
</dbReference>
<dbReference type="GO" id="GO:0006782">
    <property type="term" value="P:protoporphyrinogen IX biosynthetic process"/>
    <property type="evidence" value="ECO:0007669"/>
    <property type="project" value="UniProtKB-UniPathway"/>
</dbReference>
<keyword evidence="17" id="KW-1185">Reference proteome</keyword>
<dbReference type="PROSITE" id="PS00533">
    <property type="entry name" value="PORPHOBILINOGEN_DEAM"/>
    <property type="match status" value="1"/>
</dbReference>
<evidence type="ECO:0000256" key="4">
    <source>
        <dbReference type="ARBA" id="ARBA00005638"/>
    </source>
</evidence>
<dbReference type="InterPro" id="IPR000860">
    <property type="entry name" value="HemC"/>
</dbReference>
<comment type="function">
    <text evidence="2">Tetrapolymerization of the monopyrrole PBG into the hydroxymethylbilane pre-uroporphyrinogen in several discrete steps.</text>
</comment>
<reference evidence="16 17" key="1">
    <citation type="submission" date="2014-04" db="EMBL/GenBank/DDBJ databases">
        <title>Evolutionary Origins and Diversification of the Mycorrhizal Mutualists.</title>
        <authorList>
            <consortium name="DOE Joint Genome Institute"/>
            <consortium name="Mycorrhizal Genomics Consortium"/>
            <person name="Kohler A."/>
            <person name="Kuo A."/>
            <person name="Nagy L.G."/>
            <person name="Floudas D."/>
            <person name="Copeland A."/>
            <person name="Barry K.W."/>
            <person name="Cichocki N."/>
            <person name="Veneault-Fourrey C."/>
            <person name="LaButti K."/>
            <person name="Lindquist E.A."/>
            <person name="Lipzen A."/>
            <person name="Lundell T."/>
            <person name="Morin E."/>
            <person name="Murat C."/>
            <person name="Riley R."/>
            <person name="Ohm R."/>
            <person name="Sun H."/>
            <person name="Tunlid A."/>
            <person name="Henrissat B."/>
            <person name="Grigoriev I.V."/>
            <person name="Hibbett D.S."/>
            <person name="Martin F."/>
        </authorList>
    </citation>
    <scope>NUCLEOTIDE SEQUENCE [LARGE SCALE GENOMIC DNA]</scope>
    <source>
        <strain evidence="16 17">MD-312</strain>
    </source>
</reference>
<evidence type="ECO:0000256" key="6">
    <source>
        <dbReference type="ARBA" id="ARBA00016519"/>
    </source>
</evidence>
<organism evidence="16 17">
    <name type="scientific">Hydnomerulius pinastri MD-312</name>
    <dbReference type="NCBI Taxonomy" id="994086"/>
    <lineage>
        <taxon>Eukaryota</taxon>
        <taxon>Fungi</taxon>
        <taxon>Dikarya</taxon>
        <taxon>Basidiomycota</taxon>
        <taxon>Agaricomycotina</taxon>
        <taxon>Agaricomycetes</taxon>
        <taxon>Agaricomycetidae</taxon>
        <taxon>Boletales</taxon>
        <taxon>Boletales incertae sedis</taxon>
        <taxon>Leucogyrophana</taxon>
    </lineage>
</organism>
<dbReference type="InterPro" id="IPR022418">
    <property type="entry name" value="Porphobilinogen_deaminase_C"/>
</dbReference>
<comment type="catalytic activity">
    <reaction evidence="12">
        <text>4 porphobilinogen + H2O = hydroxymethylbilane + 4 NH4(+)</text>
        <dbReference type="Rhea" id="RHEA:13185"/>
        <dbReference type="ChEBI" id="CHEBI:15377"/>
        <dbReference type="ChEBI" id="CHEBI:28938"/>
        <dbReference type="ChEBI" id="CHEBI:57845"/>
        <dbReference type="ChEBI" id="CHEBI:58126"/>
        <dbReference type="EC" id="2.5.1.61"/>
    </reaction>
</comment>
<feature type="domain" description="Porphobilinogen deaminase C-terminal" evidence="15">
    <location>
        <begin position="252"/>
        <end position="339"/>
    </location>
</feature>
<dbReference type="PRINTS" id="PR00151">
    <property type="entry name" value="PORPHBDMNASE"/>
</dbReference>
<protein>
    <recommendedName>
        <fullName evidence="6">Porphobilinogen deaminase</fullName>
        <ecNumber evidence="5">2.5.1.61</ecNumber>
    </recommendedName>
    <alternativeName>
        <fullName evidence="11">Hydroxymethylbilane synthase</fullName>
    </alternativeName>
    <alternativeName>
        <fullName evidence="10">Pre-uroporphyrinogen synthase</fullName>
    </alternativeName>
</protein>
<dbReference type="GO" id="GO:0004418">
    <property type="term" value="F:hydroxymethylbilane synthase activity"/>
    <property type="evidence" value="ECO:0007669"/>
    <property type="project" value="UniProtKB-EC"/>
</dbReference>
<dbReference type="InterPro" id="IPR036803">
    <property type="entry name" value="Porphobilinogen_deaminase_C_sf"/>
</dbReference>
<dbReference type="InterPro" id="IPR022417">
    <property type="entry name" value="Porphobilin_deaminase_N"/>
</dbReference>
<dbReference type="UniPathway" id="UPA00251">
    <property type="reaction ID" value="UER00319"/>
</dbReference>
<evidence type="ECO:0000259" key="15">
    <source>
        <dbReference type="Pfam" id="PF03900"/>
    </source>
</evidence>
<dbReference type="Pfam" id="PF01379">
    <property type="entry name" value="Porphobil_deam"/>
    <property type="match status" value="1"/>
</dbReference>
<dbReference type="InterPro" id="IPR022419">
    <property type="entry name" value="Porphobilin_deaminase_cofac_BS"/>
</dbReference>
<dbReference type="PANTHER" id="PTHR11557:SF0">
    <property type="entry name" value="PORPHOBILINOGEN DEAMINASE"/>
    <property type="match status" value="1"/>
</dbReference>
<dbReference type="PANTHER" id="PTHR11557">
    <property type="entry name" value="PORPHOBILINOGEN DEAMINASE"/>
    <property type="match status" value="1"/>
</dbReference>
<sequence>MASEASGNTTGTSDSKSTTFVLGSRKSELAKIQTNIVVDHLKKKFPPYNFETKFNETEGDKNQSQALFLLGGKALWTRGLEELLASGEVDMLVHSLKDVPTKLDDQFMIGAILEREDSVDSLVMKESLLNTYTTLDKLPKGSRIGTSSVRRVAQLKHRFKDLVFKDVRGNLNTRLRKLDATGLDDAYDALILAKAGLVRLGWSNRATEDLGPPHFYHAVSQGALAVEIRSKDASRLSELCEALTHQKTQWMCLAERAMLEELEGGCSVPVGVHTELTDVKEGEEILKSGERKLTGAELKITGCVTSLDGTTQIVKWLKEPVDSAEAARGLGQKLGVDLKSSGADKILQEIQADREKRAGEARSEEEKAKIEAAIGTPSS</sequence>